<accession>A0AAV8R8N8</accession>
<reference evidence="2 3" key="1">
    <citation type="submission" date="2022-12" db="EMBL/GenBank/DDBJ databases">
        <title>Chromosome-scale assembly of the Ensete ventricosum genome.</title>
        <authorList>
            <person name="Dussert Y."/>
            <person name="Stocks J."/>
            <person name="Wendawek A."/>
            <person name="Woldeyes F."/>
            <person name="Nichols R.A."/>
            <person name="Borrell J.S."/>
        </authorList>
    </citation>
    <scope>NUCLEOTIDE SEQUENCE [LARGE SCALE GENOMIC DNA]</scope>
    <source>
        <strain evidence="3">cv. Maze</strain>
        <tissue evidence="2">Seeds</tissue>
    </source>
</reference>
<feature type="region of interest" description="Disordered" evidence="1">
    <location>
        <begin position="1"/>
        <end position="123"/>
    </location>
</feature>
<feature type="compositionally biased region" description="Acidic residues" evidence="1">
    <location>
        <begin position="86"/>
        <end position="96"/>
    </location>
</feature>
<organism evidence="2 3">
    <name type="scientific">Ensete ventricosum</name>
    <name type="common">Abyssinian banana</name>
    <name type="synonym">Musa ensete</name>
    <dbReference type="NCBI Taxonomy" id="4639"/>
    <lineage>
        <taxon>Eukaryota</taxon>
        <taxon>Viridiplantae</taxon>
        <taxon>Streptophyta</taxon>
        <taxon>Embryophyta</taxon>
        <taxon>Tracheophyta</taxon>
        <taxon>Spermatophyta</taxon>
        <taxon>Magnoliopsida</taxon>
        <taxon>Liliopsida</taxon>
        <taxon>Zingiberales</taxon>
        <taxon>Musaceae</taxon>
        <taxon>Ensete</taxon>
    </lineage>
</organism>
<gene>
    <name evidence="2" type="ORF">OPV22_008571</name>
</gene>
<evidence type="ECO:0000256" key="1">
    <source>
        <dbReference type="SAM" id="MobiDB-lite"/>
    </source>
</evidence>
<keyword evidence="3" id="KW-1185">Reference proteome</keyword>
<protein>
    <submittedName>
        <fullName evidence="2">Uncharacterized protein</fullName>
    </submittedName>
</protein>
<feature type="compositionally biased region" description="Basic and acidic residues" evidence="1">
    <location>
        <begin position="30"/>
        <end position="41"/>
    </location>
</feature>
<sequence length="123" mass="13259">MSAVHAHRSGVAGGDDDDNDPPPMSAPAIGHEDSAAEEVHLRRVHARIRHPVGTRRPPKEVRRGGSKRKAQQTGRSSGEMSWTGEQADEAEGEEGAVEAHRRQEELSSALRIVRGGGGSVRWT</sequence>
<dbReference type="Proteomes" id="UP001222027">
    <property type="component" value="Unassembled WGS sequence"/>
</dbReference>
<evidence type="ECO:0000313" key="3">
    <source>
        <dbReference type="Proteomes" id="UP001222027"/>
    </source>
</evidence>
<feature type="compositionally biased region" description="Polar residues" evidence="1">
    <location>
        <begin position="71"/>
        <end position="80"/>
    </location>
</feature>
<evidence type="ECO:0000313" key="2">
    <source>
        <dbReference type="EMBL" id="KAJ8498019.1"/>
    </source>
</evidence>
<proteinExistence type="predicted"/>
<dbReference type="EMBL" id="JAQQAF010000003">
    <property type="protein sequence ID" value="KAJ8498019.1"/>
    <property type="molecule type" value="Genomic_DNA"/>
</dbReference>
<comment type="caution">
    <text evidence="2">The sequence shown here is derived from an EMBL/GenBank/DDBJ whole genome shotgun (WGS) entry which is preliminary data.</text>
</comment>
<feature type="compositionally biased region" description="Basic residues" evidence="1">
    <location>
        <begin position="42"/>
        <end position="53"/>
    </location>
</feature>
<dbReference type="AlphaFoldDB" id="A0AAV8R8N8"/>
<name>A0AAV8R8N8_ENSVE</name>
<feature type="compositionally biased region" description="Gly residues" evidence="1">
    <location>
        <begin position="114"/>
        <end position="123"/>
    </location>
</feature>